<keyword evidence="9" id="KW-1185">Reference proteome</keyword>
<dbReference type="SUPFAM" id="SSF50156">
    <property type="entry name" value="PDZ domain-like"/>
    <property type="match status" value="1"/>
</dbReference>
<dbReference type="Proteomes" id="UP000002008">
    <property type="component" value="Chromosome"/>
</dbReference>
<dbReference type="Pfam" id="PF17820">
    <property type="entry name" value="PDZ_6"/>
    <property type="match status" value="1"/>
</dbReference>
<dbReference type="NCBIfam" id="TIGR00225">
    <property type="entry name" value="prc"/>
    <property type="match status" value="1"/>
</dbReference>
<dbReference type="HOGENOM" id="CLU_017295_3_2_0"/>
<protein>
    <submittedName>
        <fullName evidence="8">Carboxyl-terminal protease</fullName>
        <ecNumber evidence="8">3.4.21.102</ecNumber>
    </submittedName>
</protein>
<evidence type="ECO:0000256" key="5">
    <source>
        <dbReference type="RuleBase" id="RU004404"/>
    </source>
</evidence>
<evidence type="ECO:0000313" key="8">
    <source>
        <dbReference type="EMBL" id="ABY35228.1"/>
    </source>
</evidence>
<dbReference type="InterPro" id="IPR005151">
    <property type="entry name" value="Tail-specific_protease"/>
</dbReference>
<dbReference type="FunCoup" id="A9WEG6">
    <property type="interactions" value="399"/>
</dbReference>
<dbReference type="SMART" id="SM00228">
    <property type="entry name" value="PDZ"/>
    <property type="match status" value="1"/>
</dbReference>
<reference evidence="9" key="1">
    <citation type="journal article" date="2011" name="BMC Genomics">
        <title>Complete genome sequence of the filamentous anoxygenic phototrophic bacterium Chloroflexus aurantiacus.</title>
        <authorList>
            <person name="Tang K.H."/>
            <person name="Barry K."/>
            <person name="Chertkov O."/>
            <person name="Dalin E."/>
            <person name="Han C.S."/>
            <person name="Hauser L.J."/>
            <person name="Honchak B.M."/>
            <person name="Karbach L.E."/>
            <person name="Land M.L."/>
            <person name="Lapidus A."/>
            <person name="Larimer F.W."/>
            <person name="Mikhailova N."/>
            <person name="Pitluck S."/>
            <person name="Pierson B.K."/>
            <person name="Blankenship R.E."/>
        </authorList>
    </citation>
    <scope>NUCLEOTIDE SEQUENCE [LARGE SCALE GENOMIC DNA]</scope>
    <source>
        <strain evidence="9">ATCC 29366 / DSM 635 / J-10-fl</strain>
    </source>
</reference>
<gene>
    <name evidence="8" type="ordered locus">Caur_2013</name>
</gene>
<dbReference type="GO" id="GO:0030288">
    <property type="term" value="C:outer membrane-bounded periplasmic space"/>
    <property type="evidence" value="ECO:0000318"/>
    <property type="project" value="GO_Central"/>
</dbReference>
<keyword evidence="2 5" id="KW-0645">Protease</keyword>
<keyword evidence="6" id="KW-0812">Transmembrane</keyword>
<name>A9WEG6_CHLAA</name>
<dbReference type="FunFam" id="2.30.42.10:FF:000063">
    <property type="entry name" value="Peptidase, S41 family"/>
    <property type="match status" value="1"/>
</dbReference>
<dbReference type="Gene3D" id="2.30.42.10">
    <property type="match status" value="1"/>
</dbReference>
<dbReference type="SUPFAM" id="SSF52096">
    <property type="entry name" value="ClpP/crotonase"/>
    <property type="match status" value="1"/>
</dbReference>
<dbReference type="PATRIC" id="fig|324602.8.peg.2287"/>
<dbReference type="Gene3D" id="3.30.750.44">
    <property type="match status" value="1"/>
</dbReference>
<dbReference type="GO" id="GO:0004252">
    <property type="term" value="F:serine-type endopeptidase activity"/>
    <property type="evidence" value="ECO:0007669"/>
    <property type="project" value="UniProtKB-EC"/>
</dbReference>
<dbReference type="InterPro" id="IPR036034">
    <property type="entry name" value="PDZ_sf"/>
</dbReference>
<dbReference type="InterPro" id="IPR029045">
    <property type="entry name" value="ClpP/crotonase-like_dom_sf"/>
</dbReference>
<dbReference type="InterPro" id="IPR004447">
    <property type="entry name" value="Peptidase_S41A"/>
</dbReference>
<dbReference type="SMART" id="SM00245">
    <property type="entry name" value="TSPc"/>
    <property type="match status" value="1"/>
</dbReference>
<dbReference type="STRING" id="324602.Caur_2013"/>
<keyword evidence="6" id="KW-0472">Membrane</keyword>
<evidence type="ECO:0000313" key="9">
    <source>
        <dbReference type="Proteomes" id="UP000002008"/>
    </source>
</evidence>
<sequence length="423" mass="44734">MNSVIRLLQARLPLWLTIPLLFITLIGGTSSGIWVGIWLSSSQSQQTATCPETDAICADFAVFWEVWQLARERYVDPTAADPERMLEGAIDGMVATLGDEGHTRFLTAAEAALWQESLSGAFEGIGIYVGERDGSLLVLALIEGSPAAAAGLQPGDRILAVDGASVAGWSIDELVARVRGPAGTAVTLEVSRRDVDTLRFTITRARITVPSVSWALLPDRIALIQITSFDEQAARGLRNALTEAQAAGAERIILDLRNNPGGLLSALLTIAGEFLPAETPVLIERGRDGSQRINATRTAGIAQDMPMVVLINGGSASAAEILAGALQDAGRAILVGETTVGTGTVLTPFRLKDGAQLLLGTQEWRTPAGRQIRGVGITPDRVVPQPLEAPILSPSSIRSLSANELASIEDAQLLAAIAVFNER</sequence>
<comment type="similarity">
    <text evidence="1 5">Belongs to the peptidase S41A family.</text>
</comment>
<dbReference type="MEROPS" id="S41.008"/>
<dbReference type="InParanoid" id="A9WEG6"/>
<dbReference type="PANTHER" id="PTHR32060">
    <property type="entry name" value="TAIL-SPECIFIC PROTEASE"/>
    <property type="match status" value="1"/>
</dbReference>
<dbReference type="KEGG" id="cau:Caur_2013"/>
<dbReference type="GO" id="GO:0004175">
    <property type="term" value="F:endopeptidase activity"/>
    <property type="evidence" value="ECO:0000318"/>
    <property type="project" value="GO_Central"/>
</dbReference>
<dbReference type="InterPro" id="IPR041489">
    <property type="entry name" value="PDZ_6"/>
</dbReference>
<dbReference type="EC" id="3.4.21.102" evidence="8"/>
<dbReference type="Gene3D" id="3.90.226.10">
    <property type="entry name" value="2-enoyl-CoA Hydratase, Chain A, domain 1"/>
    <property type="match status" value="1"/>
</dbReference>
<dbReference type="CDD" id="cd07560">
    <property type="entry name" value="Peptidase_S41_CPP"/>
    <property type="match status" value="1"/>
</dbReference>
<accession>A9WEG6</accession>
<dbReference type="PANTHER" id="PTHR32060:SF30">
    <property type="entry name" value="CARBOXY-TERMINAL PROCESSING PROTEASE CTPA"/>
    <property type="match status" value="1"/>
</dbReference>
<dbReference type="CDD" id="cd06782">
    <property type="entry name" value="cpPDZ_CPP-like"/>
    <property type="match status" value="1"/>
</dbReference>
<dbReference type="EnsemblBacteria" id="ABY35228">
    <property type="protein sequence ID" value="ABY35228"/>
    <property type="gene ID" value="Caur_2013"/>
</dbReference>
<evidence type="ECO:0000256" key="3">
    <source>
        <dbReference type="ARBA" id="ARBA00022801"/>
    </source>
</evidence>
<evidence type="ECO:0000256" key="4">
    <source>
        <dbReference type="ARBA" id="ARBA00022825"/>
    </source>
</evidence>
<dbReference type="Pfam" id="PF03572">
    <property type="entry name" value="Peptidase_S41"/>
    <property type="match status" value="1"/>
</dbReference>
<keyword evidence="3 5" id="KW-0378">Hydrolase</keyword>
<evidence type="ECO:0000259" key="7">
    <source>
        <dbReference type="PROSITE" id="PS50106"/>
    </source>
</evidence>
<keyword evidence="4 5" id="KW-0720">Serine protease</keyword>
<keyword evidence="6" id="KW-1133">Transmembrane helix</keyword>
<dbReference type="EMBL" id="CP000909">
    <property type="protein sequence ID" value="ABY35228.1"/>
    <property type="molecule type" value="Genomic_DNA"/>
</dbReference>
<feature type="domain" description="PDZ" evidence="7">
    <location>
        <begin position="110"/>
        <end position="179"/>
    </location>
</feature>
<dbReference type="eggNOG" id="COG0793">
    <property type="taxonomic scope" value="Bacteria"/>
</dbReference>
<dbReference type="GO" id="GO:0007165">
    <property type="term" value="P:signal transduction"/>
    <property type="evidence" value="ECO:0000318"/>
    <property type="project" value="GO_Central"/>
</dbReference>
<proteinExistence type="inferred from homology"/>
<dbReference type="AlphaFoldDB" id="A9WEG6"/>
<dbReference type="GO" id="GO:0006508">
    <property type="term" value="P:proteolysis"/>
    <property type="evidence" value="ECO:0007669"/>
    <property type="project" value="UniProtKB-KW"/>
</dbReference>
<dbReference type="PROSITE" id="PS50106">
    <property type="entry name" value="PDZ"/>
    <property type="match status" value="1"/>
</dbReference>
<evidence type="ECO:0000256" key="1">
    <source>
        <dbReference type="ARBA" id="ARBA00009179"/>
    </source>
</evidence>
<dbReference type="RefSeq" id="WP_012257882.1">
    <property type="nucleotide sequence ID" value="NC_010175.1"/>
</dbReference>
<evidence type="ECO:0000256" key="2">
    <source>
        <dbReference type="ARBA" id="ARBA00022670"/>
    </source>
</evidence>
<dbReference type="InterPro" id="IPR001478">
    <property type="entry name" value="PDZ"/>
</dbReference>
<feature type="transmembrane region" description="Helical" evidence="6">
    <location>
        <begin position="12"/>
        <end position="39"/>
    </location>
</feature>
<organism evidence="8 9">
    <name type="scientific">Chloroflexus aurantiacus (strain ATCC 29366 / DSM 635 / J-10-fl)</name>
    <dbReference type="NCBI Taxonomy" id="324602"/>
    <lineage>
        <taxon>Bacteria</taxon>
        <taxon>Bacillati</taxon>
        <taxon>Chloroflexota</taxon>
        <taxon>Chloroflexia</taxon>
        <taxon>Chloroflexales</taxon>
        <taxon>Chloroflexineae</taxon>
        <taxon>Chloroflexaceae</taxon>
        <taxon>Chloroflexus</taxon>
    </lineage>
</organism>
<evidence type="ECO:0000256" key="6">
    <source>
        <dbReference type="SAM" id="Phobius"/>
    </source>
</evidence>